<dbReference type="InterPro" id="IPR055387">
    <property type="entry name" value="FANCA_arcN"/>
</dbReference>
<dbReference type="PANTHER" id="PTHR12047">
    <property type="entry name" value="FANCONI ANEMIA GROUP A PROTEIN"/>
    <property type="match status" value="1"/>
</dbReference>
<dbReference type="Pfam" id="PF24781">
    <property type="entry name" value="FANCA_helical"/>
    <property type="match status" value="1"/>
</dbReference>
<protein>
    <submittedName>
        <fullName evidence="6">FANCA protein</fullName>
    </submittedName>
</protein>
<reference evidence="6" key="1">
    <citation type="submission" date="2019-09" db="EMBL/GenBank/DDBJ databases">
        <title>Bird 10,000 Genomes (B10K) Project - Family phase.</title>
        <authorList>
            <person name="Zhang G."/>
        </authorList>
    </citation>
    <scope>NUCLEOTIDE SEQUENCE</scope>
    <source>
        <strain evidence="6">OUT-0039</strain>
        <tissue evidence="6">Muscle</tissue>
    </source>
</reference>
<sequence length="1407" mass="155482">ALGTRWSVNPNFSAGRAKKRKSPFGSEAELKEAVLRLLDHHQNLADLLLEVGDSTKPGVQDGAEPQGVSPESFIVSVLQEQASKLGVPTATLAAKNAIANVEQICQDSASPSGVPLLNSDQRKRLSCLLQTVKDLLANNMFCRSLFCQEMWKMKEPLVLEVVWHLHSGDIAGLAELLERCPAGPAAVEWLCSSLCGLCEQAGDISCGDMELAQQILSGKALGWMQGRASEVGVTFVMGHKLLMPVSSHVGFSVTVLFSLGFCVFWGPGVLDAVGKEKQEDVSMVQAGRFWLNVFNVSLYGSVAHPDSLRQFFRHTLTEVLTYNPVLKVSDAIQMQKEWSFARTSPLLTALYRKLLVAFSVKESICQLQQVLETHEVNWQHVLSCVSTLVVCQAEAEQLFKDLLSHLLQKAFGNYDMENMITAFLIARQAALEGPAVFMPYSEWFKASFGNAGGQHGSSKKTLVFLFEFLSELVPFETAPYLKVHIMYPPFVPTKHRSLLLEYITLAKTRLADLKVAIEDMGLYEDLSATDEAVQPQAQAQHDVGKALQIFETTRKIPTSVIEASIFRRPYYTSWFLPALLKPRVLPKTPDGLMAFIDSLRRADKIPSNLYSTYLQACRAMKEKVLQDDSKAEPSHSKEPFVQLKAELAELRTLIVDQAQWEDVAAQIAAVSDRLLGVLGDSRQEEEAAPLNSPVPVAVPAPRLAPCHQSVVDLLLTSFCQTLLAASSFNPPDRQGPCLSLVVKMMCGHRNLLPALLGRLCQLIYHQGPSLGAAHILGLAAFVVHLSECRTLIPGVEANFGGSQAVPGKALSVSEYWSSLLMCRTEESFAFCLRFCTAAAAYLMCKFSSCPREEFCALVPPGLIKKLQFLVPRLNLEARGALCGEAKSALSWSSLSCPSLNSRRASLCLWRQARFQELLKEKAFQLSFREWLLMELEVCPEKDILSASERQDFHYWAIYQRYLPAPSAAGGCDGDLEKACGVIINAILDSSQRLDLGGCGQSKMSVSPEILCRLQELVLELRCRPKLLPGCSAAQRHILFEILQGRLTSSQQGSALGEQLWRQQELLLHRRILVGLPASTLITTCWRGNKTGLDCDSFFCFVNSELKNVCSRGYALSYDITAHFFRGLLSASLDCEDAAEGVSEALASCQTRCPVVLLSAALWWPRLEPILCSQWKRLFGAPLAEGLDRLRGWHGSSTRFLSSGAVLPVSDPPWLSAAFLHVWNVSVPCLERPSSKPPLQAQLTGSLFSLQLLIALLFFSLLDLISARIAPKEGVDFQTSLEWSLEVLKCLEERGTSWPLLLHSAEREPGKCHVLHSAASERHTRLLPLAFYSLTPCFQQELLQREPTFLSVALQMYIQLLQLFVEGEVLPQSDQHPTEHDPLELISAARQFLLGAIPQCPAQSFGNI</sequence>
<evidence type="ECO:0000256" key="1">
    <source>
        <dbReference type="SAM" id="MobiDB-lite"/>
    </source>
</evidence>
<gene>
    <name evidence="6" type="primary">Fanca</name>
    <name evidence="6" type="ORF">CERFAM_R12383</name>
</gene>
<feature type="domain" description="Fanconi anaemia group A protein helical" evidence="4">
    <location>
        <begin position="536"/>
        <end position="617"/>
    </location>
</feature>
<organism evidence="6 7">
    <name type="scientific">Certhia familiaris</name>
    <name type="common">Eurasian treecreeper</name>
    <dbReference type="NCBI Taxonomy" id="73333"/>
    <lineage>
        <taxon>Eukaryota</taxon>
        <taxon>Metazoa</taxon>
        <taxon>Chordata</taxon>
        <taxon>Craniata</taxon>
        <taxon>Vertebrata</taxon>
        <taxon>Euteleostomi</taxon>
        <taxon>Archelosauria</taxon>
        <taxon>Archosauria</taxon>
        <taxon>Dinosauria</taxon>
        <taxon>Saurischia</taxon>
        <taxon>Theropoda</taxon>
        <taxon>Coelurosauria</taxon>
        <taxon>Aves</taxon>
        <taxon>Neognathae</taxon>
        <taxon>Neoaves</taxon>
        <taxon>Telluraves</taxon>
        <taxon>Australaves</taxon>
        <taxon>Passeriformes</taxon>
        <taxon>Certhiidae</taxon>
        <taxon>Certhiinae</taxon>
        <taxon>Certhia</taxon>
    </lineage>
</organism>
<feature type="domain" description="Fanconi anaemia group A protein N-terminal" evidence="3">
    <location>
        <begin position="150"/>
        <end position="515"/>
    </location>
</feature>
<dbReference type="InterPro" id="IPR003516">
    <property type="entry name" value="FANCA"/>
</dbReference>
<evidence type="ECO:0000259" key="5">
    <source>
        <dbReference type="Pfam" id="PF24783"/>
    </source>
</evidence>
<evidence type="ECO:0000259" key="3">
    <source>
        <dbReference type="Pfam" id="PF15865"/>
    </source>
</evidence>
<name>A0A851S3W2_CERFA</name>
<dbReference type="Pfam" id="PF15865">
    <property type="entry name" value="Fanconi_A_N"/>
    <property type="match status" value="1"/>
</dbReference>
<dbReference type="Pfam" id="PF24783">
    <property type="entry name" value="FANCA_arcN"/>
    <property type="match status" value="1"/>
</dbReference>
<evidence type="ECO:0000313" key="6">
    <source>
        <dbReference type="EMBL" id="NXC99255.1"/>
    </source>
</evidence>
<feature type="domain" description="Fanconi anaemia group A protein arcN subdomain" evidence="5">
    <location>
        <begin position="638"/>
        <end position="878"/>
    </location>
</feature>
<dbReference type="PANTHER" id="PTHR12047:SF2">
    <property type="entry name" value="FANCONI ANEMIA GROUP A PROTEIN"/>
    <property type="match status" value="1"/>
</dbReference>
<evidence type="ECO:0000259" key="2">
    <source>
        <dbReference type="Pfam" id="PF03511"/>
    </source>
</evidence>
<comment type="caution">
    <text evidence="6">The sequence shown here is derived from an EMBL/GenBank/DDBJ whole genome shotgun (WGS) entry which is preliminary data.</text>
</comment>
<dbReference type="Pfam" id="PF03511">
    <property type="entry name" value="FANCA_CTD"/>
    <property type="match status" value="1"/>
</dbReference>
<accession>A0A851S3W2</accession>
<feature type="non-terminal residue" evidence="6">
    <location>
        <position position="1407"/>
    </location>
</feature>
<feature type="compositionally biased region" description="Polar residues" evidence="1">
    <location>
        <begin position="1"/>
        <end position="12"/>
    </location>
</feature>
<evidence type="ECO:0000313" key="7">
    <source>
        <dbReference type="Proteomes" id="UP000611277"/>
    </source>
</evidence>
<feature type="non-terminal residue" evidence="6">
    <location>
        <position position="1"/>
    </location>
</feature>
<proteinExistence type="predicted"/>
<dbReference type="InterPro" id="IPR055277">
    <property type="entry name" value="Fanconi_A_C"/>
</dbReference>
<dbReference type="GO" id="GO:0043240">
    <property type="term" value="C:Fanconi anaemia nuclear complex"/>
    <property type="evidence" value="ECO:0007669"/>
    <property type="project" value="InterPro"/>
</dbReference>
<dbReference type="GO" id="GO:0036297">
    <property type="term" value="P:interstrand cross-link repair"/>
    <property type="evidence" value="ECO:0007669"/>
    <property type="project" value="InterPro"/>
</dbReference>
<feature type="domain" description="Fanconi anaemia group A protein C-terminal" evidence="2">
    <location>
        <begin position="1249"/>
        <end position="1407"/>
    </location>
</feature>
<dbReference type="InterPro" id="IPR055386">
    <property type="entry name" value="FANCA_helical"/>
</dbReference>
<dbReference type="PRINTS" id="PR00826">
    <property type="entry name" value="FANCONIAGENE"/>
</dbReference>
<dbReference type="InterPro" id="IPR031729">
    <property type="entry name" value="Fanconi_A_N"/>
</dbReference>
<keyword evidence="7" id="KW-1185">Reference proteome</keyword>
<dbReference type="EMBL" id="WBNC01001166">
    <property type="protein sequence ID" value="NXC99255.1"/>
    <property type="molecule type" value="Genomic_DNA"/>
</dbReference>
<dbReference type="Proteomes" id="UP000611277">
    <property type="component" value="Unassembled WGS sequence"/>
</dbReference>
<evidence type="ECO:0000259" key="4">
    <source>
        <dbReference type="Pfam" id="PF24781"/>
    </source>
</evidence>
<feature type="region of interest" description="Disordered" evidence="1">
    <location>
        <begin position="1"/>
        <end position="25"/>
    </location>
</feature>
<dbReference type="GO" id="GO:0045589">
    <property type="term" value="P:regulation of regulatory T cell differentiation"/>
    <property type="evidence" value="ECO:0007669"/>
    <property type="project" value="TreeGrafter"/>
</dbReference>